<feature type="transmembrane region" description="Helical" evidence="1">
    <location>
        <begin position="64"/>
        <end position="83"/>
    </location>
</feature>
<dbReference type="EMBL" id="CR378667">
    <property type="protein sequence ID" value="CAG19753.1"/>
    <property type="molecule type" value="Genomic_DNA"/>
</dbReference>
<proteinExistence type="predicted"/>
<evidence type="ECO:0000313" key="3">
    <source>
        <dbReference type="Proteomes" id="UP000000593"/>
    </source>
</evidence>
<dbReference type="STRING" id="298386.PBPRA1342"/>
<keyword evidence="1" id="KW-0472">Membrane</keyword>
<dbReference type="AlphaFoldDB" id="Q6LSH3"/>
<evidence type="ECO:0000313" key="2">
    <source>
        <dbReference type="EMBL" id="CAG19753.1"/>
    </source>
</evidence>
<accession>Q6LSH3</accession>
<dbReference type="KEGG" id="ppr:PBPRA1342"/>
<dbReference type="Proteomes" id="UP000000593">
    <property type="component" value="Chromosome 1"/>
</dbReference>
<reference evidence="3" key="1">
    <citation type="journal article" date="2005" name="Science">
        <title>Life at depth: Photobacterium profundum genome sequence and expression analysis.</title>
        <authorList>
            <person name="Vezzi A."/>
            <person name="Campanaro S."/>
            <person name="D'Angelo M."/>
            <person name="Simonato F."/>
            <person name="Vitulo N."/>
            <person name="Lauro F.M."/>
            <person name="Cestaro A."/>
            <person name="Malacrida G."/>
            <person name="Simionati B."/>
            <person name="Cannata N."/>
            <person name="Romualdi C."/>
            <person name="Bartlett D.H."/>
            <person name="Valle G."/>
        </authorList>
    </citation>
    <scope>NUCLEOTIDE SEQUENCE [LARGE SCALE GENOMIC DNA]</scope>
    <source>
        <strain evidence="3">ATCC BAA-1253 / SS9</strain>
    </source>
</reference>
<keyword evidence="1" id="KW-1133">Transmembrane helix</keyword>
<evidence type="ECO:0000256" key="1">
    <source>
        <dbReference type="SAM" id="Phobius"/>
    </source>
</evidence>
<sequence length="84" mass="9600">MLFCVQPSAKITQLYKTSYNSDAKSYISYMSTIRHLSLIIPPHVITRKKLIDDSVQRCVLSGHLPSLITGLFCFSVLHFMLLIR</sequence>
<name>Q6LSH3_PHOPR</name>
<protein>
    <submittedName>
        <fullName evidence="2">Uncharacterized protein</fullName>
    </submittedName>
</protein>
<keyword evidence="3" id="KW-1185">Reference proteome</keyword>
<dbReference type="HOGENOM" id="CLU_2524633_0_0_6"/>
<gene>
    <name evidence="2" type="ordered locus">PBPRA1342</name>
</gene>
<keyword evidence="1" id="KW-0812">Transmembrane</keyword>
<organism evidence="2 3">
    <name type="scientific">Photobacterium profundum (strain SS9)</name>
    <dbReference type="NCBI Taxonomy" id="298386"/>
    <lineage>
        <taxon>Bacteria</taxon>
        <taxon>Pseudomonadati</taxon>
        <taxon>Pseudomonadota</taxon>
        <taxon>Gammaproteobacteria</taxon>
        <taxon>Vibrionales</taxon>
        <taxon>Vibrionaceae</taxon>
        <taxon>Photobacterium</taxon>
    </lineage>
</organism>